<dbReference type="Proteomes" id="UP001243330">
    <property type="component" value="Unassembled WGS sequence"/>
</dbReference>
<sequence length="773" mass="87759">MCWIYAWYLPLRQTPSTMGMHSQDQGQDCQRGPLLQRLKSPESIQNLQECTDKGCLSCKGRIDIIRQTKPWWLSESRERNLSISIRPQQRWLFNSNLSSLHSGGSGTIRLFEATKAIDHLQLYRHITDAEKLESDDLNRFEKIVFGESVEIAPSSDSDLAFARASLWLRNCMERHPACRPSDPNFAPRRLLSIHNPSADQVTLVESSGIGPLQYAALSYCWGSDLSGVRKTVKSNMSSHAHGIHVSELAQTVQDTIKVCVKLQVKYLWVDALCIVQDDAADWNVESAKMMDIYANSFFTITARAPSSCKMGFLGRQQLGNTGWQRPICARVPPGLGPSGDRLFVRDGEVEQFQVFSLDSRGWCLQENILPQRRLVFDGREMAWHCRERNMCECGHLDEDVDVGDEPLMSGSIDGPANLLELSQLHWEWLKLVELYSRRFLTRSSDKLVALSGLARLFQQRFSRAKVLSRDEHIIAVFDEKTLVTSDPPMAPGLPASYYAGLWRESFVLGLAWTVDYPLLNKTGHAEHSNHKEYCAPSWSWASVDGPIVFRHMEVTAGRYEEGDNPQLSCDVKVRGIACIPSNVANPTGGVMESASVVVSGLLVPVDLATLHVKDDSVLWSYTWYNQMQSPGDGKGRYRVTSFARTRRKQSWRVLLDVEQRPTIDEGSSHAYCWTSPMRPRGELDCCPWDEKTYYACLQLYTFQKQKLHMREKRHKLHGVQVIVGFLVLRRVAGARDTYERIGFGIWDSFDGYQERAEVFELFSDAKVETIKLV</sequence>
<dbReference type="Pfam" id="PF06985">
    <property type="entry name" value="HET"/>
    <property type="match status" value="1"/>
</dbReference>
<evidence type="ECO:0000313" key="3">
    <source>
        <dbReference type="Proteomes" id="UP001243330"/>
    </source>
</evidence>
<evidence type="ECO:0000259" key="1">
    <source>
        <dbReference type="Pfam" id="PF06985"/>
    </source>
</evidence>
<feature type="domain" description="Heterokaryon incompatibility" evidence="1">
    <location>
        <begin position="214"/>
        <end position="366"/>
    </location>
</feature>
<proteinExistence type="predicted"/>
<reference evidence="2" key="1">
    <citation type="submission" date="2023-01" db="EMBL/GenBank/DDBJ databases">
        <title>Colletotrichum chrysophilum M932 genome sequence.</title>
        <authorList>
            <person name="Baroncelli R."/>
        </authorList>
    </citation>
    <scope>NUCLEOTIDE SEQUENCE</scope>
    <source>
        <strain evidence="2">M932</strain>
    </source>
</reference>
<organism evidence="2 3">
    <name type="scientific">Colletotrichum chrysophilum</name>
    <dbReference type="NCBI Taxonomy" id="1836956"/>
    <lineage>
        <taxon>Eukaryota</taxon>
        <taxon>Fungi</taxon>
        <taxon>Dikarya</taxon>
        <taxon>Ascomycota</taxon>
        <taxon>Pezizomycotina</taxon>
        <taxon>Sordariomycetes</taxon>
        <taxon>Hypocreomycetidae</taxon>
        <taxon>Glomerellales</taxon>
        <taxon>Glomerellaceae</taxon>
        <taxon>Colletotrichum</taxon>
        <taxon>Colletotrichum gloeosporioides species complex</taxon>
    </lineage>
</organism>
<gene>
    <name evidence="2" type="ORF">CCHR01_15661</name>
</gene>
<dbReference type="PANTHER" id="PTHR33112">
    <property type="entry name" value="DOMAIN PROTEIN, PUTATIVE-RELATED"/>
    <property type="match status" value="1"/>
</dbReference>
<evidence type="ECO:0000313" key="2">
    <source>
        <dbReference type="EMBL" id="KAK1841699.1"/>
    </source>
</evidence>
<dbReference type="PANTHER" id="PTHR33112:SF9">
    <property type="entry name" value="HETEROKARYON INCOMPATIBILITY DOMAIN-CONTAINING PROTEIN"/>
    <property type="match status" value="1"/>
</dbReference>
<comment type="caution">
    <text evidence="2">The sequence shown here is derived from an EMBL/GenBank/DDBJ whole genome shotgun (WGS) entry which is preliminary data.</text>
</comment>
<protein>
    <submittedName>
        <fullName evidence="2">Heterokaryon incompatibility protein</fullName>
    </submittedName>
</protein>
<keyword evidence="3" id="KW-1185">Reference proteome</keyword>
<name>A0AAD9AA13_9PEZI</name>
<dbReference type="AlphaFoldDB" id="A0AAD9AA13"/>
<dbReference type="InterPro" id="IPR010730">
    <property type="entry name" value="HET"/>
</dbReference>
<accession>A0AAD9AA13</accession>
<dbReference type="EMBL" id="JAQOWY010000462">
    <property type="protein sequence ID" value="KAK1841699.1"/>
    <property type="molecule type" value="Genomic_DNA"/>
</dbReference>